<dbReference type="SUPFAM" id="SSF81660">
    <property type="entry name" value="Metal cation-transporting ATPase, ATP-binding domain N"/>
    <property type="match status" value="1"/>
</dbReference>
<evidence type="ECO:0000256" key="6">
    <source>
        <dbReference type="ARBA" id="ARBA00022840"/>
    </source>
</evidence>
<feature type="transmembrane region" description="Helical" evidence="12">
    <location>
        <begin position="519"/>
        <end position="543"/>
    </location>
</feature>
<keyword evidence="8 12" id="KW-1278">Translocase</keyword>
<dbReference type="Proteomes" id="UP001642484">
    <property type="component" value="Unassembled WGS sequence"/>
</dbReference>
<organism evidence="16 17">
    <name type="scientific">Durusdinium trenchii</name>
    <dbReference type="NCBI Taxonomy" id="1381693"/>
    <lineage>
        <taxon>Eukaryota</taxon>
        <taxon>Sar</taxon>
        <taxon>Alveolata</taxon>
        <taxon>Dinophyceae</taxon>
        <taxon>Suessiales</taxon>
        <taxon>Symbiodiniaceae</taxon>
        <taxon>Durusdinium</taxon>
    </lineage>
</organism>
<feature type="transmembrane region" description="Helical" evidence="12">
    <location>
        <begin position="461"/>
        <end position="480"/>
    </location>
</feature>
<evidence type="ECO:0000256" key="4">
    <source>
        <dbReference type="ARBA" id="ARBA00022723"/>
    </source>
</evidence>
<keyword evidence="5 12" id="KW-0547">Nucleotide-binding</keyword>
<accession>A0ABP0MH12</accession>
<comment type="caution">
    <text evidence="12">Lacks conserved residue(s) required for the propagation of feature annotation.</text>
</comment>
<dbReference type="SUPFAM" id="SSF56784">
    <property type="entry name" value="HAD-like"/>
    <property type="match status" value="1"/>
</dbReference>
<evidence type="ECO:0000256" key="1">
    <source>
        <dbReference type="ARBA" id="ARBA00004141"/>
    </source>
</evidence>
<reference evidence="16 17" key="1">
    <citation type="submission" date="2024-02" db="EMBL/GenBank/DDBJ databases">
        <authorList>
            <person name="Chen Y."/>
            <person name="Shah S."/>
            <person name="Dougan E. K."/>
            <person name="Thang M."/>
            <person name="Chan C."/>
        </authorList>
    </citation>
    <scope>NUCLEOTIDE SEQUENCE [LARGE SCALE GENOMIC DNA]</scope>
</reference>
<proteinExistence type="inferred from homology"/>
<dbReference type="PANTHER" id="PTHR24092">
    <property type="entry name" value="PROBABLE PHOSPHOLIPID-TRANSPORTING ATPASE"/>
    <property type="match status" value="1"/>
</dbReference>
<dbReference type="NCBIfam" id="TIGR01494">
    <property type="entry name" value="ATPase_P-type"/>
    <property type="match status" value="1"/>
</dbReference>
<feature type="region of interest" description="Disordered" evidence="13">
    <location>
        <begin position="584"/>
        <end position="604"/>
    </location>
</feature>
<keyword evidence="17" id="KW-1185">Reference proteome</keyword>
<protein>
    <recommendedName>
        <fullName evidence="12">Phospholipid-transporting ATPase</fullName>
        <ecNumber evidence="12">7.6.2.1</ecNumber>
    </recommendedName>
</protein>
<dbReference type="InterPro" id="IPR023214">
    <property type="entry name" value="HAD_sf"/>
</dbReference>
<gene>
    <name evidence="16" type="ORF">CCMP2556_LOCUS25850</name>
</gene>
<evidence type="ECO:0000256" key="12">
    <source>
        <dbReference type="RuleBase" id="RU362033"/>
    </source>
</evidence>
<feature type="transmembrane region" description="Helical" evidence="12">
    <location>
        <begin position="549"/>
        <end position="571"/>
    </location>
</feature>
<keyword evidence="7 12" id="KW-0460">Magnesium</keyword>
<evidence type="ECO:0000256" key="3">
    <source>
        <dbReference type="ARBA" id="ARBA00022692"/>
    </source>
</evidence>
<evidence type="ECO:0000313" key="17">
    <source>
        <dbReference type="Proteomes" id="UP001642484"/>
    </source>
</evidence>
<dbReference type="Pfam" id="PF13246">
    <property type="entry name" value="Cation_ATPase"/>
    <property type="match status" value="1"/>
</dbReference>
<evidence type="ECO:0000256" key="5">
    <source>
        <dbReference type="ARBA" id="ARBA00022741"/>
    </source>
</evidence>
<dbReference type="InterPro" id="IPR036412">
    <property type="entry name" value="HAD-like_sf"/>
</dbReference>
<dbReference type="Gene3D" id="3.40.50.1000">
    <property type="entry name" value="HAD superfamily/HAD-like"/>
    <property type="match status" value="1"/>
</dbReference>
<feature type="transmembrane region" description="Helical" evidence="12">
    <location>
        <begin position="492"/>
        <end position="512"/>
    </location>
</feature>
<evidence type="ECO:0000256" key="9">
    <source>
        <dbReference type="ARBA" id="ARBA00022989"/>
    </source>
</evidence>
<evidence type="ECO:0000256" key="8">
    <source>
        <dbReference type="ARBA" id="ARBA00022967"/>
    </source>
</evidence>
<evidence type="ECO:0000256" key="11">
    <source>
        <dbReference type="ARBA" id="ARBA00034036"/>
    </source>
</evidence>
<dbReference type="PRINTS" id="PR00119">
    <property type="entry name" value="CATATPASE"/>
</dbReference>
<dbReference type="NCBIfam" id="TIGR01652">
    <property type="entry name" value="ATPase-Plipid"/>
    <property type="match status" value="1"/>
</dbReference>
<keyword evidence="9 12" id="KW-1133">Transmembrane helix</keyword>
<dbReference type="InterPro" id="IPR023299">
    <property type="entry name" value="ATPase_P-typ_cyto_dom_N"/>
</dbReference>
<feature type="compositionally biased region" description="Pro residues" evidence="13">
    <location>
        <begin position="587"/>
        <end position="597"/>
    </location>
</feature>
<comment type="subcellular location">
    <subcellularLocation>
        <location evidence="1 12">Membrane</location>
        <topology evidence="1 12">Multi-pass membrane protein</topology>
    </subcellularLocation>
</comment>
<feature type="signal peptide" evidence="14">
    <location>
        <begin position="1"/>
        <end position="17"/>
    </location>
</feature>
<dbReference type="EMBL" id="CAXAMN010017558">
    <property type="protein sequence ID" value="CAK9050757.1"/>
    <property type="molecule type" value="Genomic_DNA"/>
</dbReference>
<dbReference type="Pfam" id="PF16212">
    <property type="entry name" value="PhoLip_ATPase_C"/>
    <property type="match status" value="1"/>
</dbReference>
<dbReference type="InterPro" id="IPR006539">
    <property type="entry name" value="P-type_ATPase_IV"/>
</dbReference>
<name>A0ABP0MH12_9DINO</name>
<evidence type="ECO:0000256" key="2">
    <source>
        <dbReference type="ARBA" id="ARBA00008109"/>
    </source>
</evidence>
<dbReference type="InterPro" id="IPR032630">
    <property type="entry name" value="P_typ_ATPase_c"/>
</dbReference>
<evidence type="ECO:0000313" key="16">
    <source>
        <dbReference type="EMBL" id="CAK9050757.1"/>
    </source>
</evidence>
<comment type="caution">
    <text evidence="16">The sequence shown here is derived from an EMBL/GenBank/DDBJ whole genome shotgun (WGS) entry which is preliminary data.</text>
</comment>
<keyword evidence="10 12" id="KW-0472">Membrane</keyword>
<feature type="domain" description="P-type ATPase C-terminal" evidence="15">
    <location>
        <begin position="344"/>
        <end position="543"/>
    </location>
</feature>
<keyword evidence="4" id="KW-0479">Metal-binding</keyword>
<evidence type="ECO:0000259" key="15">
    <source>
        <dbReference type="Pfam" id="PF16212"/>
    </source>
</evidence>
<evidence type="ECO:0000256" key="14">
    <source>
        <dbReference type="SAM" id="SignalP"/>
    </source>
</evidence>
<feature type="chain" id="PRO_5045513914" description="Phospholipid-transporting ATPase" evidence="14">
    <location>
        <begin position="18"/>
        <end position="782"/>
    </location>
</feature>
<evidence type="ECO:0000256" key="10">
    <source>
        <dbReference type="ARBA" id="ARBA00023136"/>
    </source>
</evidence>
<dbReference type="InterPro" id="IPR001757">
    <property type="entry name" value="P_typ_ATPase"/>
</dbReference>
<keyword evidence="6 12" id="KW-0067">ATP-binding</keyword>
<evidence type="ECO:0000256" key="7">
    <source>
        <dbReference type="ARBA" id="ARBA00022842"/>
    </source>
</evidence>
<keyword evidence="3 12" id="KW-0812">Transmembrane</keyword>
<dbReference type="EC" id="7.6.2.1" evidence="12"/>
<comment type="catalytic activity">
    <reaction evidence="11 12">
        <text>ATP + H2O + phospholipidSide 1 = ADP + phosphate + phospholipidSide 2.</text>
        <dbReference type="EC" id="7.6.2.1"/>
    </reaction>
</comment>
<comment type="similarity">
    <text evidence="2 12">Belongs to the cation transport ATPase (P-type) (TC 3.A.3) family. Type IV subfamily.</text>
</comment>
<keyword evidence="14" id="KW-0732">Signal</keyword>
<dbReference type="PANTHER" id="PTHR24092:SF150">
    <property type="entry name" value="PHOSPHOLIPID-TRANSPORTING ATPASE"/>
    <property type="match status" value="1"/>
</dbReference>
<dbReference type="SUPFAM" id="SSF81665">
    <property type="entry name" value="Calcium ATPase, transmembrane domain M"/>
    <property type="match status" value="1"/>
</dbReference>
<evidence type="ECO:0000256" key="13">
    <source>
        <dbReference type="SAM" id="MobiDB-lite"/>
    </source>
</evidence>
<sequence length="782" mass="87559">MLLWLCLPHFVELICRGSEVCAARALGLEFRQEADNYMQLAVRESFQHLLVPYGFKGGLFQAELLDVCEFDNLRKRMSVVIRLPTDEILLYVKGADSSILPYVLEQELKDLCVSDLLTFARRGLRTLCLAERSLSNEEFQAWHQRFQEAKALITEDRADRIHELSNELETNRPLKLLGATAIDDKLQDEVPETIEQLRTAGIRVWVLTGDKVDTAISIAMSCKLLTDEMNNFIIDSDTEQKLPEILRDVLEAEDPALTIEGSMLAEVMEDRLTRSLLFHAGQRCRSVVCCRVSPKQKADVVDLVKTMDQTAVTLSIGDGANDVSMIVAAHVGIGLCGKEGAQAAQSGDFALPEFRLLRRAVFAHGKEDYRRLSMVCIYTFYKNQVNVLITILSCAVNAFSGANVVNPWLMQCYNLLHCHLPIFIYGILDRAGDPDVLELDPSGHSPHLFGMDVEFLWMGKAVLQALVIIVAWYSTTAGIAGDGGPDLSQTSLVGNLCFISVVLCVNVTLILRQHSWPRLIILCYASNAFFLVLTIIVCVRGISQVAPNWIRVSLTTIVVLALTTIVGEVVLSFGDLFFGDEEGAAPVPSPRPAPAEPEPTALEKRKAPKWNQRFNCGINVNDSRPQGLREYFSRPQSMVELKRFWEAHVGSSFKKHLEAHYTPPRSAPPCKLFPSSLSSLGGSPVMLPERHSPGGSMKDLLSGEIVAWHDYWSPPARYRRPFHKQDRPLLPFETFGDVKDATKIDSSPATLRRHDRELEARVRRRNKLGGPQRKCWLEPEPW</sequence>
<dbReference type="InterPro" id="IPR023298">
    <property type="entry name" value="ATPase_P-typ_TM_dom_sf"/>
</dbReference>